<evidence type="ECO:0000313" key="4">
    <source>
        <dbReference type="Proteomes" id="UP001151760"/>
    </source>
</evidence>
<reference evidence="3" key="2">
    <citation type="submission" date="2022-01" db="EMBL/GenBank/DDBJ databases">
        <authorList>
            <person name="Yamashiro T."/>
            <person name="Shiraishi A."/>
            <person name="Satake H."/>
            <person name="Nakayama K."/>
        </authorList>
    </citation>
    <scope>NUCLEOTIDE SEQUENCE</scope>
</reference>
<keyword evidence="4" id="KW-1185">Reference proteome</keyword>
<organism evidence="3 4">
    <name type="scientific">Tanacetum coccineum</name>
    <dbReference type="NCBI Taxonomy" id="301880"/>
    <lineage>
        <taxon>Eukaryota</taxon>
        <taxon>Viridiplantae</taxon>
        <taxon>Streptophyta</taxon>
        <taxon>Embryophyta</taxon>
        <taxon>Tracheophyta</taxon>
        <taxon>Spermatophyta</taxon>
        <taxon>Magnoliopsida</taxon>
        <taxon>eudicotyledons</taxon>
        <taxon>Gunneridae</taxon>
        <taxon>Pentapetalae</taxon>
        <taxon>asterids</taxon>
        <taxon>campanulids</taxon>
        <taxon>Asterales</taxon>
        <taxon>Asteraceae</taxon>
        <taxon>Asteroideae</taxon>
        <taxon>Anthemideae</taxon>
        <taxon>Anthemidinae</taxon>
        <taxon>Tanacetum</taxon>
    </lineage>
</organism>
<feature type="compositionally biased region" description="Polar residues" evidence="1">
    <location>
        <begin position="84"/>
        <end position="96"/>
    </location>
</feature>
<accession>A0ABQ5BPP3</accession>
<dbReference type="CDD" id="cd00590">
    <property type="entry name" value="RRM_SF"/>
    <property type="match status" value="1"/>
</dbReference>
<reference evidence="3" key="1">
    <citation type="journal article" date="2022" name="Int. J. Mol. Sci.">
        <title>Draft Genome of Tanacetum Coccineum: Genomic Comparison of Closely Related Tanacetum-Family Plants.</title>
        <authorList>
            <person name="Yamashiro T."/>
            <person name="Shiraishi A."/>
            <person name="Nakayama K."/>
            <person name="Satake H."/>
        </authorList>
    </citation>
    <scope>NUCLEOTIDE SEQUENCE</scope>
</reference>
<evidence type="ECO:0000313" key="3">
    <source>
        <dbReference type="EMBL" id="GJT15812.1"/>
    </source>
</evidence>
<name>A0ABQ5BPP3_9ASTR</name>
<dbReference type="SUPFAM" id="SSF54928">
    <property type="entry name" value="RNA-binding domain, RBD"/>
    <property type="match status" value="1"/>
</dbReference>
<dbReference type="InterPro" id="IPR000504">
    <property type="entry name" value="RRM_dom"/>
</dbReference>
<protein>
    <submittedName>
        <fullName evidence="3">RNA-directed DNA polymerase, eukaryota, nucleotide-binding alpha-beta plait domain protein</fullName>
    </submittedName>
</protein>
<keyword evidence="3" id="KW-0548">Nucleotidyltransferase</keyword>
<evidence type="ECO:0000256" key="1">
    <source>
        <dbReference type="SAM" id="MobiDB-lite"/>
    </source>
</evidence>
<dbReference type="Pfam" id="PF00076">
    <property type="entry name" value="RRM_1"/>
    <property type="match status" value="1"/>
</dbReference>
<dbReference type="EMBL" id="BQNB010013425">
    <property type="protein sequence ID" value="GJT15812.1"/>
    <property type="molecule type" value="Genomic_DNA"/>
</dbReference>
<feature type="region of interest" description="Disordered" evidence="1">
    <location>
        <begin position="76"/>
        <end position="96"/>
    </location>
</feature>
<dbReference type="GO" id="GO:0003964">
    <property type="term" value="F:RNA-directed DNA polymerase activity"/>
    <property type="evidence" value="ECO:0007669"/>
    <property type="project" value="UniProtKB-KW"/>
</dbReference>
<keyword evidence="3" id="KW-0695">RNA-directed DNA polymerase</keyword>
<keyword evidence="3" id="KW-0808">Transferase</keyword>
<gene>
    <name evidence="3" type="ORF">Tco_0874518</name>
</gene>
<sequence>MTNFPDHITAHDLWKVCNDYELVVDAFIPYKKSKVGKRFTFVRFIKVDNIDRLVPNLCTIWIGRFYPHENVARFHRERKPSAPSHPSNANERNSPSSYVSILKSGKTNNSMSGHVLPSLILDDSCILDRDFSLSLMGKVKDIIAMPNLYVILEKEGFQNLSLTYLGGLWVLIKTIAISAKEKLLNHTCVGHGS</sequence>
<proteinExistence type="predicted"/>
<feature type="domain" description="RRM" evidence="2">
    <location>
        <begin position="2"/>
        <end position="52"/>
    </location>
</feature>
<dbReference type="InterPro" id="IPR012677">
    <property type="entry name" value="Nucleotide-bd_a/b_plait_sf"/>
</dbReference>
<dbReference type="InterPro" id="IPR035979">
    <property type="entry name" value="RBD_domain_sf"/>
</dbReference>
<evidence type="ECO:0000259" key="2">
    <source>
        <dbReference type="Pfam" id="PF00076"/>
    </source>
</evidence>
<dbReference type="Gene3D" id="3.30.70.330">
    <property type="match status" value="1"/>
</dbReference>
<comment type="caution">
    <text evidence="3">The sequence shown here is derived from an EMBL/GenBank/DDBJ whole genome shotgun (WGS) entry which is preliminary data.</text>
</comment>
<dbReference type="Proteomes" id="UP001151760">
    <property type="component" value="Unassembled WGS sequence"/>
</dbReference>